<accession>A0A7M7N674</accession>
<dbReference type="PANTHER" id="PTHR10605:SF65">
    <property type="entry name" value="GH20068P"/>
    <property type="match status" value="1"/>
</dbReference>
<dbReference type="OrthoDB" id="411451at2759"/>
<dbReference type="Proteomes" id="UP000007110">
    <property type="component" value="Unassembled WGS sequence"/>
</dbReference>
<keyword evidence="9" id="KW-1185">Reference proteome</keyword>
<dbReference type="AlphaFoldDB" id="A0A7M7N674"/>
<organism evidence="8 9">
    <name type="scientific">Strongylocentrotus purpuratus</name>
    <name type="common">Purple sea urchin</name>
    <dbReference type="NCBI Taxonomy" id="7668"/>
    <lineage>
        <taxon>Eukaryota</taxon>
        <taxon>Metazoa</taxon>
        <taxon>Echinodermata</taxon>
        <taxon>Eleutherozoa</taxon>
        <taxon>Echinozoa</taxon>
        <taxon>Echinoidea</taxon>
        <taxon>Euechinoidea</taxon>
        <taxon>Echinacea</taxon>
        <taxon>Camarodonta</taxon>
        <taxon>Echinidea</taxon>
        <taxon>Strongylocentrotidae</taxon>
        <taxon>Strongylocentrotus</taxon>
    </lineage>
</organism>
<dbReference type="Pfam" id="PF00685">
    <property type="entry name" value="Sulfotransfer_1"/>
    <property type="match status" value="1"/>
</dbReference>
<feature type="binding site" evidence="4">
    <location>
        <begin position="355"/>
        <end position="359"/>
    </location>
    <ligand>
        <name>3'-phosphoadenylyl sulfate</name>
        <dbReference type="ChEBI" id="CHEBI:58339"/>
    </ligand>
</feature>
<feature type="domain" description="Sulfotransferase" evidence="7">
    <location>
        <begin position="117"/>
        <end position="347"/>
    </location>
</feature>
<evidence type="ECO:0000256" key="4">
    <source>
        <dbReference type="PIRSR" id="PIRSR637359-2"/>
    </source>
</evidence>
<evidence type="ECO:0000313" key="8">
    <source>
        <dbReference type="EnsemblMetazoa" id="XP_030831865"/>
    </source>
</evidence>
<feature type="active site" description="For sulfotransferase activity" evidence="3">
    <location>
        <position position="126"/>
    </location>
</feature>
<keyword evidence="2" id="KW-0325">Glycoprotein</keyword>
<evidence type="ECO:0000256" key="3">
    <source>
        <dbReference type="PIRSR" id="PIRSR637359-1"/>
    </source>
</evidence>
<name>A0A7M7N674_STRPU</name>
<dbReference type="InParanoid" id="A0A7M7N674"/>
<dbReference type="GO" id="GO:0008467">
    <property type="term" value="F:[heparan sulfate]-glucosamine 3-sulfotransferase activity"/>
    <property type="evidence" value="ECO:0000318"/>
    <property type="project" value="GO_Central"/>
</dbReference>
<evidence type="ECO:0000256" key="1">
    <source>
        <dbReference type="ARBA" id="ARBA00022679"/>
    </source>
</evidence>
<keyword evidence="6" id="KW-0812">Transmembrane</keyword>
<reference evidence="9" key="1">
    <citation type="submission" date="2015-02" db="EMBL/GenBank/DDBJ databases">
        <title>Genome sequencing for Strongylocentrotus purpuratus.</title>
        <authorList>
            <person name="Murali S."/>
            <person name="Liu Y."/>
            <person name="Vee V."/>
            <person name="English A."/>
            <person name="Wang M."/>
            <person name="Skinner E."/>
            <person name="Han Y."/>
            <person name="Muzny D.M."/>
            <person name="Worley K.C."/>
            <person name="Gibbs R.A."/>
        </authorList>
    </citation>
    <scope>NUCLEOTIDE SEQUENCE</scope>
</reference>
<dbReference type="Gene3D" id="3.40.50.300">
    <property type="entry name" value="P-loop containing nucleotide triphosphate hydrolases"/>
    <property type="match status" value="1"/>
</dbReference>
<keyword evidence="1" id="KW-0808">Transferase</keyword>
<dbReference type="FunFam" id="3.40.50.300:FF:004292">
    <property type="entry name" value="Uncharacterized protein"/>
    <property type="match status" value="1"/>
</dbReference>
<feature type="disulfide bond" evidence="5">
    <location>
        <begin position="342"/>
        <end position="350"/>
    </location>
</feature>
<feature type="binding site" evidence="4">
    <location>
        <position position="217"/>
    </location>
    <ligand>
        <name>3'-phosphoadenylyl sulfate</name>
        <dbReference type="ChEBI" id="CHEBI:58339"/>
    </ligand>
</feature>
<reference evidence="8" key="2">
    <citation type="submission" date="2021-01" db="UniProtKB">
        <authorList>
            <consortium name="EnsemblMetazoa"/>
        </authorList>
    </citation>
    <scope>IDENTIFICATION</scope>
</reference>
<evidence type="ECO:0000259" key="7">
    <source>
        <dbReference type="Pfam" id="PF00685"/>
    </source>
</evidence>
<protein>
    <recommendedName>
        <fullName evidence="7">Sulfotransferase domain-containing protein</fullName>
    </recommendedName>
</protein>
<dbReference type="RefSeq" id="XP_030831865.1">
    <property type="nucleotide sequence ID" value="XM_030976005.1"/>
</dbReference>
<dbReference type="InterPro" id="IPR000863">
    <property type="entry name" value="Sulfotransferase_dom"/>
</dbReference>
<evidence type="ECO:0000256" key="2">
    <source>
        <dbReference type="ARBA" id="ARBA00023180"/>
    </source>
</evidence>
<proteinExistence type="predicted"/>
<keyword evidence="6" id="KW-0472">Membrane</keyword>
<keyword evidence="6" id="KW-1133">Transmembrane helix</keyword>
<feature type="transmembrane region" description="Helical" evidence="6">
    <location>
        <begin position="12"/>
        <end position="29"/>
    </location>
</feature>
<dbReference type="SUPFAM" id="SSF52540">
    <property type="entry name" value="P-loop containing nucleoside triphosphate hydrolases"/>
    <property type="match status" value="1"/>
</dbReference>
<dbReference type="InterPro" id="IPR027417">
    <property type="entry name" value="P-loop_NTPase"/>
</dbReference>
<keyword evidence="5" id="KW-1015">Disulfide bond</keyword>
<dbReference type="PANTHER" id="PTHR10605">
    <property type="entry name" value="HEPARAN SULFATE SULFOTRANSFERASE"/>
    <property type="match status" value="1"/>
</dbReference>
<evidence type="ECO:0000256" key="6">
    <source>
        <dbReference type="SAM" id="Phobius"/>
    </source>
</evidence>
<dbReference type="GeneID" id="100887841"/>
<dbReference type="InterPro" id="IPR037359">
    <property type="entry name" value="NST/OST"/>
</dbReference>
<dbReference type="KEGG" id="spu:100887841"/>
<dbReference type="EnsemblMetazoa" id="XM_030976005">
    <property type="protein sequence ID" value="XP_030831865"/>
    <property type="gene ID" value="LOC100887841"/>
</dbReference>
<evidence type="ECO:0000313" key="9">
    <source>
        <dbReference type="Proteomes" id="UP000007110"/>
    </source>
</evidence>
<sequence>MKRKCLSPRSSVAAICICFILIMIFALSGNSRQGEQLLGSPTHRVSGSRHVSQLTLNSRQGEQLLGSPTHRVSGSRHVSQLTLNSSQHPFTLFQSRWSCKNERAIKTRNLDCKSRLPDVIGIGAKKCGTGALEFFLRGHPALHIAAVVEAHQWDWHPTRSIEKYRQLMPRTSQYQLTMEKTPAYFVADDIPAAIARDVSRDIKLLLILRDPVKRAISDYTHILDVFPKMARKQRYGTRRRGRVPKYPQANISYVIEDTFETSVLNEDGTVNADNAIIFTGLYSRHLRNWFKIFPRKQILILDGDLFSKNPLPQLQATESFLGLPKYFDADKIYFDKAKGFFCLAMPYKLCMERTKGRKHPKVKRDTLRKLYTFYEPYDKELEILTGRNFSWMNLNNDEVTG</sequence>
<evidence type="ECO:0000256" key="5">
    <source>
        <dbReference type="PIRSR" id="PIRSR637359-3"/>
    </source>
</evidence>
<feature type="binding site" evidence="4">
    <location>
        <position position="209"/>
    </location>
    <ligand>
        <name>3'-phosphoadenylyl sulfate</name>
        <dbReference type="ChEBI" id="CHEBI:58339"/>
    </ligand>
</feature>